<dbReference type="Proteomes" id="UP000734823">
    <property type="component" value="Unassembled WGS sequence"/>
</dbReference>
<dbReference type="CDD" id="cd03259">
    <property type="entry name" value="ABC_Carb_Solutes_like"/>
    <property type="match status" value="1"/>
</dbReference>
<evidence type="ECO:0000256" key="3">
    <source>
        <dbReference type="ARBA" id="ARBA00022496"/>
    </source>
</evidence>
<feature type="domain" description="ABC transporter" evidence="11">
    <location>
        <begin position="1"/>
        <end position="236"/>
    </location>
</feature>
<dbReference type="SMART" id="SM00382">
    <property type="entry name" value="AAA"/>
    <property type="match status" value="1"/>
</dbReference>
<evidence type="ECO:0000256" key="5">
    <source>
        <dbReference type="ARBA" id="ARBA00022741"/>
    </source>
</evidence>
<evidence type="ECO:0000256" key="1">
    <source>
        <dbReference type="ARBA" id="ARBA00022448"/>
    </source>
</evidence>
<dbReference type="InterPro" id="IPR004606">
    <property type="entry name" value="Mop_domain"/>
</dbReference>
<dbReference type="PROSITE" id="PS00211">
    <property type="entry name" value="ABC_TRANSPORTER_1"/>
    <property type="match status" value="1"/>
</dbReference>
<feature type="domain" description="Mop" evidence="12">
    <location>
        <begin position="285"/>
        <end position="349"/>
    </location>
</feature>
<evidence type="ECO:0000256" key="10">
    <source>
        <dbReference type="PROSITE-ProRule" id="PRU01213"/>
    </source>
</evidence>
<dbReference type="SUPFAM" id="SSF52540">
    <property type="entry name" value="P-loop containing nucleoside triphosphate hydrolases"/>
    <property type="match status" value="1"/>
</dbReference>
<evidence type="ECO:0000256" key="4">
    <source>
        <dbReference type="ARBA" id="ARBA00022505"/>
    </source>
</evidence>
<keyword evidence="8" id="KW-0406">Ion transport</keyword>
<gene>
    <name evidence="13" type="ORF">GPZ80_02000</name>
</gene>
<dbReference type="RefSeq" id="WP_187217998.1">
    <property type="nucleotide sequence ID" value="NZ_JABVED010000001.1"/>
</dbReference>
<organism evidence="13 14">
    <name type="scientific">Actinokineospora xionganensis</name>
    <dbReference type="NCBI Taxonomy" id="2684470"/>
    <lineage>
        <taxon>Bacteria</taxon>
        <taxon>Bacillati</taxon>
        <taxon>Actinomycetota</taxon>
        <taxon>Actinomycetes</taxon>
        <taxon>Pseudonocardiales</taxon>
        <taxon>Pseudonocardiaceae</taxon>
        <taxon>Actinokineospora</taxon>
    </lineage>
</organism>
<evidence type="ECO:0000256" key="2">
    <source>
        <dbReference type="ARBA" id="ARBA00022475"/>
    </source>
</evidence>
<dbReference type="InterPro" id="IPR008995">
    <property type="entry name" value="Mo/tungstate-bd_C_term_dom"/>
</dbReference>
<keyword evidence="14" id="KW-1185">Reference proteome</keyword>
<dbReference type="PROSITE" id="PS51866">
    <property type="entry name" value="MOP"/>
    <property type="match status" value="1"/>
</dbReference>
<proteinExistence type="predicted"/>
<dbReference type="InterPro" id="IPR005116">
    <property type="entry name" value="Transp-assoc_OB_typ1"/>
</dbReference>
<dbReference type="Gene3D" id="2.40.50.100">
    <property type="match status" value="1"/>
</dbReference>
<keyword evidence="4 10" id="KW-0500">Molybdenum</keyword>
<dbReference type="InterPro" id="IPR015853">
    <property type="entry name" value="ABC_transpr_FbpC"/>
</dbReference>
<dbReference type="InterPro" id="IPR003593">
    <property type="entry name" value="AAA+_ATPase"/>
</dbReference>
<dbReference type="Pfam" id="PF00005">
    <property type="entry name" value="ABC_tran"/>
    <property type="match status" value="1"/>
</dbReference>
<dbReference type="GO" id="GO:0005524">
    <property type="term" value="F:ATP binding"/>
    <property type="evidence" value="ECO:0007669"/>
    <property type="project" value="UniProtKB-KW"/>
</dbReference>
<accession>A0ABR7L087</accession>
<evidence type="ECO:0000313" key="14">
    <source>
        <dbReference type="Proteomes" id="UP000734823"/>
    </source>
</evidence>
<dbReference type="InterPro" id="IPR003439">
    <property type="entry name" value="ABC_transporter-like_ATP-bd"/>
</dbReference>
<reference evidence="13 14" key="1">
    <citation type="submission" date="2020-06" db="EMBL/GenBank/DDBJ databases">
        <title>Actinokineospora xiongansis sp. nov., isolated from soil of Baiyangdian.</title>
        <authorList>
            <person name="Zhang X."/>
        </authorList>
    </citation>
    <scope>NUCLEOTIDE SEQUENCE [LARGE SCALE GENOMIC DNA]</scope>
    <source>
        <strain evidence="13 14">HBU206404</strain>
    </source>
</reference>
<dbReference type="InterPro" id="IPR027417">
    <property type="entry name" value="P-loop_NTPase"/>
</dbReference>
<keyword evidence="2" id="KW-1003">Cell membrane</keyword>
<keyword evidence="6 13" id="KW-0067">ATP-binding</keyword>
<dbReference type="Gene3D" id="3.40.50.300">
    <property type="entry name" value="P-loop containing nucleotide triphosphate hydrolases"/>
    <property type="match status" value="1"/>
</dbReference>
<protein>
    <submittedName>
        <fullName evidence="13">ABC transporter ATP-binding protein</fullName>
    </submittedName>
</protein>
<keyword evidence="5" id="KW-0547">Nucleotide-binding</keyword>
<keyword evidence="1" id="KW-0813">Transport</keyword>
<sequence>MTLRADVKITNGTFDLDAHLEIEPGKVVAIVGPNGAGKSTMLSALAGLKRLRDGRISIDDLVLDCPSERVFLPPERRPIGVVFQSLLLFPHLSAVDNVAFGLRCNHVKRLPAREQAAEWLGRVGLSGLEDRKPSQLSGGQAQRVALARALATHPKMLLLDEPLSALDASTRSEVRRDLKNGLASFDGVQVIVTHDPAEAMALADHLVVMEDGRVVQTGTSKEVAARPRSSYVATFVGVNLFAGHARGGRVMLDDGGVLFAAAAADGRVFAKVHPRHVTVHRLSPDGSARNSWRGTVRGMDDEGEVVRVVIDGEQSIVAELTWSAVAELGLATGVEVWASAKATEVECYPA</sequence>
<dbReference type="PANTHER" id="PTHR42781">
    <property type="entry name" value="SPERMIDINE/PUTRESCINE IMPORT ATP-BINDING PROTEIN POTA"/>
    <property type="match status" value="1"/>
</dbReference>
<name>A0ABR7L087_9PSEU</name>
<keyword evidence="9" id="KW-0472">Membrane</keyword>
<dbReference type="InterPro" id="IPR050093">
    <property type="entry name" value="ABC_SmlMolc_Importer"/>
</dbReference>
<evidence type="ECO:0000259" key="12">
    <source>
        <dbReference type="PROSITE" id="PS51866"/>
    </source>
</evidence>
<evidence type="ECO:0000256" key="7">
    <source>
        <dbReference type="ARBA" id="ARBA00023004"/>
    </source>
</evidence>
<dbReference type="EMBL" id="JABVED010000001">
    <property type="protein sequence ID" value="MBC6445943.1"/>
    <property type="molecule type" value="Genomic_DNA"/>
</dbReference>
<evidence type="ECO:0000256" key="6">
    <source>
        <dbReference type="ARBA" id="ARBA00022840"/>
    </source>
</evidence>
<dbReference type="PROSITE" id="PS50893">
    <property type="entry name" value="ABC_TRANSPORTER_2"/>
    <property type="match status" value="1"/>
</dbReference>
<evidence type="ECO:0000259" key="11">
    <source>
        <dbReference type="PROSITE" id="PS50893"/>
    </source>
</evidence>
<dbReference type="PANTHER" id="PTHR42781:SF9">
    <property type="entry name" value="AMINO ACID ABC TRANSPORTER, ATP-BINDING PROTEIN-RELATED"/>
    <property type="match status" value="1"/>
</dbReference>
<dbReference type="InterPro" id="IPR017871">
    <property type="entry name" value="ABC_transporter-like_CS"/>
</dbReference>
<keyword evidence="3" id="KW-0410">Iron transport</keyword>
<dbReference type="SUPFAM" id="SSF50331">
    <property type="entry name" value="MOP-like"/>
    <property type="match status" value="1"/>
</dbReference>
<keyword evidence="7" id="KW-0408">Iron</keyword>
<evidence type="ECO:0000256" key="8">
    <source>
        <dbReference type="ARBA" id="ARBA00023065"/>
    </source>
</evidence>
<dbReference type="Pfam" id="PF03459">
    <property type="entry name" value="TOBE"/>
    <property type="match status" value="1"/>
</dbReference>
<comment type="caution">
    <text evidence="13">The sequence shown here is derived from an EMBL/GenBank/DDBJ whole genome shotgun (WGS) entry which is preliminary data.</text>
</comment>
<evidence type="ECO:0000313" key="13">
    <source>
        <dbReference type="EMBL" id="MBC6445943.1"/>
    </source>
</evidence>
<evidence type="ECO:0000256" key="9">
    <source>
        <dbReference type="ARBA" id="ARBA00023136"/>
    </source>
</evidence>